<keyword evidence="3" id="KW-1185">Reference proteome</keyword>
<dbReference type="EMBL" id="SNWQ01000001">
    <property type="protein sequence ID" value="TDO54687.1"/>
    <property type="molecule type" value="Genomic_DNA"/>
</dbReference>
<sequence>MTEAEQLDRLIERARELPDEAGTAKNRPEGPAR</sequence>
<gene>
    <name evidence="2" type="ORF">EV643_101477</name>
</gene>
<name>A0A4R6KUC1_9ACTN</name>
<dbReference type="Proteomes" id="UP000295388">
    <property type="component" value="Unassembled WGS sequence"/>
</dbReference>
<evidence type="ECO:0000313" key="2">
    <source>
        <dbReference type="EMBL" id="TDO54687.1"/>
    </source>
</evidence>
<feature type="region of interest" description="Disordered" evidence="1">
    <location>
        <begin position="13"/>
        <end position="33"/>
    </location>
</feature>
<evidence type="ECO:0000256" key="1">
    <source>
        <dbReference type="SAM" id="MobiDB-lite"/>
    </source>
</evidence>
<organism evidence="2 3">
    <name type="scientific">Kribbella caucasensis</name>
    <dbReference type="NCBI Taxonomy" id="2512215"/>
    <lineage>
        <taxon>Bacteria</taxon>
        <taxon>Bacillati</taxon>
        <taxon>Actinomycetota</taxon>
        <taxon>Actinomycetes</taxon>
        <taxon>Propionibacteriales</taxon>
        <taxon>Kribbellaceae</taxon>
        <taxon>Kribbella</taxon>
    </lineage>
</organism>
<protein>
    <submittedName>
        <fullName evidence="2">Uncharacterized protein</fullName>
    </submittedName>
</protein>
<dbReference type="AlphaFoldDB" id="A0A4R6KUC1"/>
<evidence type="ECO:0000313" key="3">
    <source>
        <dbReference type="Proteomes" id="UP000295388"/>
    </source>
</evidence>
<comment type="caution">
    <text evidence="2">The sequence shown here is derived from an EMBL/GenBank/DDBJ whole genome shotgun (WGS) entry which is preliminary data.</text>
</comment>
<proteinExistence type="predicted"/>
<accession>A0A4R6KUC1</accession>
<reference evidence="2 3" key="1">
    <citation type="submission" date="2019-03" db="EMBL/GenBank/DDBJ databases">
        <title>Genomic Encyclopedia of Type Strains, Phase III (KMG-III): the genomes of soil and plant-associated and newly described type strains.</title>
        <authorList>
            <person name="Whitman W."/>
        </authorList>
    </citation>
    <scope>NUCLEOTIDE SEQUENCE [LARGE SCALE GENOMIC DNA]</scope>
    <source>
        <strain evidence="2 3">VKM Ac-2527</strain>
    </source>
</reference>